<evidence type="ECO:0000259" key="2">
    <source>
        <dbReference type="Pfam" id="PF25908"/>
    </source>
</evidence>
<dbReference type="Pfam" id="PF25908">
    <property type="entry name" value="DUF7963"/>
    <property type="match status" value="1"/>
</dbReference>
<reference evidence="3 4" key="1">
    <citation type="submission" date="2023-10" db="EMBL/GenBank/DDBJ databases">
        <title>Chromosome-scale genome assembly provides insights into flower coloration mechanisms of Canna indica.</title>
        <authorList>
            <person name="Li C."/>
        </authorList>
    </citation>
    <scope>NUCLEOTIDE SEQUENCE [LARGE SCALE GENOMIC DNA]</scope>
    <source>
        <tissue evidence="3">Flower</tissue>
    </source>
</reference>
<dbReference type="InterPro" id="IPR058269">
    <property type="entry name" value="DUF7963"/>
</dbReference>
<sequence length="730" mass="80086">MEAGAKEPAGGEAAAEDATARVARKRYERLMAVRSKATKGKGAWYWAHLEPILVTPAGAAHPIAAKLRCVLCSALFSGSNPSRTASEHLKRGGCPNFSSPSSVAAPAVPAAAAVDPMPISSLPPASSRLLPPARRRPVLTPPPPTRPKPIIVLSGGQDDLVALARLEDSVKKLKSPVASAAAALPKAQADAALSLLADWLFESGGAVSPSTLDHPKFQSFLNQVGLSSTSSRQLALSHLHARYLDILSDSEGRIRDAAFFQLSSSGWSSSATSSEHTLISFAVNLPNGTTLYQRSMLTTGGAPSDYAEEVLWEAVTKLCGGGRMERCAGIIADRFKSKALINLESRNQYTVNISCQLEAFNSLIKDMARQLPLFGKVSANCRKLANFVNNQSQVRSIFLKYQMEEHGHARLPRIPSISGDQKSNFADELAVVEDVMDFARPIQMTALDEGYNLVYREEPSAGEMAELIQNGGFWTELEAVNSLFRLLKAMTREIETERPLIGQCLPLWDELRSRIKEWSAKYDVNDDLVNTVIERRFLKNYHPAWSAAFVLDPLFLVKDTSGKYLPPFKCLASEQDKDVGRLITRLVSPEEAHIVLMELMKWRSEGLDPLYAQAVQVKQQDPSTGKMKIAHPQSRRLVWETCLSEFKCLQKVAVRLIFLHATTFGIKCDSALMRWMCRHAQSDVAQKIAFITANSKVRRTSFVSDEDDDAEILNNSGEDCAISEFVGASV</sequence>
<protein>
    <recommendedName>
        <fullName evidence="2">DUF7963 domain-containing protein</fullName>
    </recommendedName>
</protein>
<evidence type="ECO:0000313" key="3">
    <source>
        <dbReference type="EMBL" id="WOL13055.1"/>
    </source>
</evidence>
<feature type="region of interest" description="Disordered" evidence="1">
    <location>
        <begin position="124"/>
        <end position="149"/>
    </location>
</feature>
<dbReference type="EMBL" id="CP136896">
    <property type="protein sequence ID" value="WOL13055.1"/>
    <property type="molecule type" value="Genomic_DNA"/>
</dbReference>
<proteinExistence type="predicted"/>
<gene>
    <name evidence="3" type="ORF">Cni_G21824</name>
</gene>
<name>A0AAQ3KRK8_9LILI</name>
<dbReference type="PANTHER" id="PTHR32166">
    <property type="entry name" value="OSJNBA0013A04.12 PROTEIN"/>
    <property type="match status" value="1"/>
</dbReference>
<organism evidence="3 4">
    <name type="scientific">Canna indica</name>
    <name type="common">Indian-shot</name>
    <dbReference type="NCBI Taxonomy" id="4628"/>
    <lineage>
        <taxon>Eukaryota</taxon>
        <taxon>Viridiplantae</taxon>
        <taxon>Streptophyta</taxon>
        <taxon>Embryophyta</taxon>
        <taxon>Tracheophyta</taxon>
        <taxon>Spermatophyta</taxon>
        <taxon>Magnoliopsida</taxon>
        <taxon>Liliopsida</taxon>
        <taxon>Zingiberales</taxon>
        <taxon>Cannaceae</taxon>
        <taxon>Canna</taxon>
    </lineage>
</organism>
<dbReference type="SUPFAM" id="SSF53098">
    <property type="entry name" value="Ribonuclease H-like"/>
    <property type="match status" value="1"/>
</dbReference>
<feature type="domain" description="DUF7963" evidence="2">
    <location>
        <begin position="14"/>
        <end position="98"/>
    </location>
</feature>
<dbReference type="PANTHER" id="PTHR32166:SF24">
    <property type="entry name" value="F16P17.2 PROTEIN"/>
    <property type="match status" value="1"/>
</dbReference>
<dbReference type="InterPro" id="IPR012337">
    <property type="entry name" value="RNaseH-like_sf"/>
</dbReference>
<dbReference type="AlphaFoldDB" id="A0AAQ3KRK8"/>
<dbReference type="Proteomes" id="UP001327560">
    <property type="component" value="Chromosome 7"/>
</dbReference>
<keyword evidence="4" id="KW-1185">Reference proteome</keyword>
<accession>A0AAQ3KRK8</accession>
<evidence type="ECO:0000256" key="1">
    <source>
        <dbReference type="SAM" id="MobiDB-lite"/>
    </source>
</evidence>
<evidence type="ECO:0000313" key="4">
    <source>
        <dbReference type="Proteomes" id="UP001327560"/>
    </source>
</evidence>